<keyword evidence="11" id="KW-1185">Reference proteome</keyword>
<dbReference type="Proteomes" id="UP001306508">
    <property type="component" value="Unassembled WGS sequence"/>
</dbReference>
<evidence type="ECO:0000256" key="2">
    <source>
        <dbReference type="ARBA" id="ARBA00008318"/>
    </source>
</evidence>
<keyword evidence="4 6" id="KW-0175">Coiled coil</keyword>
<dbReference type="AlphaFoldDB" id="A0AAN7W0C9"/>
<feature type="domain" description="NFACT RNA-binding" evidence="8">
    <location>
        <begin position="555"/>
        <end position="664"/>
    </location>
</feature>
<gene>
    <name evidence="10" type="ORF">RI543_004079</name>
</gene>
<evidence type="ECO:0000256" key="3">
    <source>
        <dbReference type="ARBA" id="ARBA00022490"/>
    </source>
</evidence>
<dbReference type="GO" id="GO:1990112">
    <property type="term" value="C:RQC complex"/>
    <property type="evidence" value="ECO:0007669"/>
    <property type="project" value="TreeGrafter"/>
</dbReference>
<evidence type="ECO:0000256" key="1">
    <source>
        <dbReference type="ARBA" id="ARBA00004496"/>
    </source>
</evidence>
<dbReference type="Pfam" id="PF05670">
    <property type="entry name" value="NFACT-R_1"/>
    <property type="match status" value="1"/>
</dbReference>
<name>A0AAN7W0C9_9SACH</name>
<dbReference type="EMBL" id="JAWIZZ010000053">
    <property type="protein sequence ID" value="KAK5778416.1"/>
    <property type="molecule type" value="Genomic_DNA"/>
</dbReference>
<evidence type="ECO:0000259" key="8">
    <source>
        <dbReference type="Pfam" id="PF05670"/>
    </source>
</evidence>
<dbReference type="FunFam" id="2.30.310.10:FF:000003">
    <property type="entry name" value="Zinc knuckle domain containing protein"/>
    <property type="match status" value="1"/>
</dbReference>
<evidence type="ECO:0000256" key="7">
    <source>
        <dbReference type="SAM" id="MobiDB-lite"/>
    </source>
</evidence>
<dbReference type="GO" id="GO:1990116">
    <property type="term" value="P:ribosome-associated ubiquitin-dependent protein catabolic process"/>
    <property type="evidence" value="ECO:0007669"/>
    <property type="project" value="TreeGrafter"/>
</dbReference>
<reference evidence="11" key="1">
    <citation type="submission" date="2023-07" db="EMBL/GenBank/DDBJ databases">
        <title>A draft genome of Kazachstania heterogenica Y-27499.</title>
        <authorList>
            <person name="Donic C."/>
            <person name="Kralova J.S."/>
            <person name="Fidel L."/>
            <person name="Ben-Dor S."/>
            <person name="Jung S."/>
        </authorList>
    </citation>
    <scope>NUCLEOTIDE SEQUENCE [LARGE SCALE GENOMIC DNA]</scope>
    <source>
        <strain evidence="11">Y27499</strain>
    </source>
</reference>
<dbReference type="PANTHER" id="PTHR15239">
    <property type="entry name" value="NUCLEAR EXPORT MEDIATOR FACTOR NEMF"/>
    <property type="match status" value="1"/>
</dbReference>
<feature type="coiled-coil region" evidence="6">
    <location>
        <begin position="504"/>
        <end position="550"/>
    </location>
</feature>
<dbReference type="GO" id="GO:0005737">
    <property type="term" value="C:cytoplasm"/>
    <property type="evidence" value="ECO:0007669"/>
    <property type="project" value="UniProtKB-SubCell"/>
</dbReference>
<evidence type="ECO:0000256" key="4">
    <source>
        <dbReference type="ARBA" id="ARBA00023054"/>
    </source>
</evidence>
<protein>
    <recommendedName>
        <fullName evidence="5">Ribosome quality control complex subunit 2</fullName>
    </recommendedName>
</protein>
<feature type="region of interest" description="Disordered" evidence="7">
    <location>
        <begin position="823"/>
        <end position="844"/>
    </location>
</feature>
<accession>A0AAN7W0C9</accession>
<evidence type="ECO:0000259" key="9">
    <source>
        <dbReference type="Pfam" id="PF11923"/>
    </source>
</evidence>
<feature type="region of interest" description="Disordered" evidence="7">
    <location>
        <begin position="966"/>
        <end position="990"/>
    </location>
</feature>
<feature type="region of interest" description="Disordered" evidence="7">
    <location>
        <begin position="436"/>
        <end position="458"/>
    </location>
</feature>
<feature type="compositionally biased region" description="Basic residues" evidence="7">
    <location>
        <begin position="971"/>
        <end position="990"/>
    </location>
</feature>
<proteinExistence type="inferred from homology"/>
<dbReference type="GO" id="GO:0043023">
    <property type="term" value="F:ribosomal large subunit binding"/>
    <property type="evidence" value="ECO:0007669"/>
    <property type="project" value="TreeGrafter"/>
</dbReference>
<feature type="domain" description="NFACT protein C-terminal" evidence="9">
    <location>
        <begin position="867"/>
        <end position="962"/>
    </location>
</feature>
<evidence type="ECO:0000256" key="6">
    <source>
        <dbReference type="SAM" id="Coils"/>
    </source>
</evidence>
<comment type="similarity">
    <text evidence="2">Belongs to the NEMF family.</text>
</comment>
<dbReference type="GO" id="GO:0000049">
    <property type="term" value="F:tRNA binding"/>
    <property type="evidence" value="ECO:0007669"/>
    <property type="project" value="TreeGrafter"/>
</dbReference>
<dbReference type="GO" id="GO:0072344">
    <property type="term" value="P:rescue of stalled ribosome"/>
    <property type="evidence" value="ECO:0007669"/>
    <property type="project" value="TreeGrafter"/>
</dbReference>
<evidence type="ECO:0000313" key="10">
    <source>
        <dbReference type="EMBL" id="KAK5778416.1"/>
    </source>
</evidence>
<comment type="caution">
    <text evidence="10">The sequence shown here is derived from an EMBL/GenBank/DDBJ whole genome shotgun (WGS) entry which is preliminary data.</text>
</comment>
<dbReference type="InterPro" id="IPR021846">
    <property type="entry name" value="NFACT-C"/>
</dbReference>
<evidence type="ECO:0000256" key="5">
    <source>
        <dbReference type="ARBA" id="ARBA00070414"/>
    </source>
</evidence>
<dbReference type="PANTHER" id="PTHR15239:SF6">
    <property type="entry name" value="RIBOSOME QUALITY CONTROL COMPLEX SUBUNIT NEMF"/>
    <property type="match status" value="1"/>
</dbReference>
<comment type="subcellular location">
    <subcellularLocation>
        <location evidence="1">Cytoplasm</location>
    </subcellularLocation>
</comment>
<dbReference type="Gene3D" id="2.30.310.10">
    <property type="entry name" value="ibrinogen binding protein from staphylococcus aureus domain"/>
    <property type="match status" value="1"/>
</dbReference>
<sequence length="990" mass="114292">MKQKVSALDLQLLVAELRNSIESYRLNNIYNIADSSKQYLLKFNKPDSKVNVIVDCGSRIHITEYARQTPTMPSNFVVKLRKHLKSRRLTNVRQVSNDRIVVFQFADGQYYLVFEFFSAGNILLLDENLKILSLQRIVKEYENTVGKKYEMFDHSLFSNHTSIPTITDTEFNTALINSWFQEEKTHLETSPVPEKKKTIHRLLLNKVPYLSSDLLTKNLKMNGITPSEQSSAFFSQEDVICNVLKQTQKEYSELLQKEVVMGYIVTRKNSNYIKERDSVDLEYVFDSFHPFKPYINATEDKKIVEVEGSYNKTLDTFFSTIESSKYALKIQAQENMAQKKLDDARFENAKRIQTLQDMQLINEKKGHLIIEHANEIEEAKCAVQGLIDQQLDWNTIEKLIKAEKKKKNKIAEMIMLPLNLNQNKIDIKLPNVYRDHCSSSDEENTSSDSSENSDSDDEIQVDVNKSICHAHARSKISNNKNYVVVTIDLTLSAYANASEYFNLKKTTAEKQKKVEQNIEKAMKNIEKNVNQQLKRKLEKSHNILKKVKNLYFFEKYYWFISSEGFLVLMGKSAVESDQIYGKYIEEDDIFVSNSYDNVVWIKNPEKSEIPPNTLMQAGILCMASSEAWSKKLAASAWWCRAKNISKFNTYDNKVLPAGVFTIKDENEKNILAPSQLVMGLGLMWKVKTLNDTTYTEDGTFPSTNHESVETKCVFENEISEEYPSSFPETNSNLPLLESVTKKSVDTLFTRNESKMMEKEEKETTEENSTSITAANVLLNMKKNVRGKKGKLKKMQKKYKDQDESERIMRLEVLGTLKGIEMEEKRKQEESTKKDQQEYRKERREKQKMAQLLHFTTMEKVKINFVQLKEQLRPCISKEDEVLDIIPVFAPWPALLKYKYKVKIQPGNAKKAKTMNEILSFFLNRQVDTTKNNNTLDWPMEHDMIKALTAQDLVRIVSVDKVSASLNGSKNGKTKSHNKGKGTKVKGKNTK</sequence>
<dbReference type="Pfam" id="PF05833">
    <property type="entry name" value="NFACT_N"/>
    <property type="match status" value="1"/>
</dbReference>
<organism evidence="10 11">
    <name type="scientific">Arxiozyma heterogenica</name>
    <dbReference type="NCBI Taxonomy" id="278026"/>
    <lineage>
        <taxon>Eukaryota</taxon>
        <taxon>Fungi</taxon>
        <taxon>Dikarya</taxon>
        <taxon>Ascomycota</taxon>
        <taxon>Saccharomycotina</taxon>
        <taxon>Saccharomycetes</taxon>
        <taxon>Saccharomycetales</taxon>
        <taxon>Saccharomycetaceae</taxon>
        <taxon>Arxiozyma</taxon>
    </lineage>
</organism>
<evidence type="ECO:0000313" key="11">
    <source>
        <dbReference type="Proteomes" id="UP001306508"/>
    </source>
</evidence>
<dbReference type="Pfam" id="PF11923">
    <property type="entry name" value="NFACT-C"/>
    <property type="match status" value="1"/>
</dbReference>
<dbReference type="InterPro" id="IPR008532">
    <property type="entry name" value="NFACT_RNA-bd"/>
</dbReference>
<keyword evidence="3" id="KW-0963">Cytoplasm</keyword>
<feature type="compositionally biased region" description="Acidic residues" evidence="7">
    <location>
        <begin position="440"/>
        <end position="458"/>
    </location>
</feature>
<dbReference type="InterPro" id="IPR051608">
    <property type="entry name" value="RQC_Subunit_NEMF"/>
</dbReference>